<feature type="region of interest" description="Disordered" evidence="1">
    <location>
        <begin position="17"/>
        <end position="74"/>
    </location>
</feature>
<feature type="domain" description="WW" evidence="2">
    <location>
        <begin position="1"/>
        <end position="21"/>
    </location>
</feature>
<evidence type="ECO:0000313" key="3">
    <source>
        <dbReference type="EMBL" id="CAE7603208.1"/>
    </source>
</evidence>
<accession>A0A812V7W8</accession>
<evidence type="ECO:0000259" key="2">
    <source>
        <dbReference type="PROSITE" id="PS50020"/>
    </source>
</evidence>
<dbReference type="Proteomes" id="UP000604046">
    <property type="component" value="Unassembled WGS sequence"/>
</dbReference>
<gene>
    <name evidence="3" type="primary">CPK3</name>
    <name evidence="3" type="ORF">SNAT2548_LOCUS34312</name>
</gene>
<dbReference type="PROSITE" id="PS50020">
    <property type="entry name" value="WW_DOMAIN_2"/>
    <property type="match status" value="1"/>
</dbReference>
<dbReference type="Gene3D" id="2.20.70.10">
    <property type="match status" value="1"/>
</dbReference>
<name>A0A812V7W8_9DINO</name>
<comment type="caution">
    <text evidence="3">The sequence shown here is derived from an EMBL/GenBank/DDBJ whole genome shotgun (WGS) entry which is preliminary data.</text>
</comment>
<reference evidence="3" key="1">
    <citation type="submission" date="2021-02" db="EMBL/GenBank/DDBJ databases">
        <authorList>
            <person name="Dougan E. K."/>
            <person name="Rhodes N."/>
            <person name="Thang M."/>
            <person name="Chan C."/>
        </authorList>
    </citation>
    <scope>NUCLEOTIDE SEQUENCE</scope>
</reference>
<proteinExistence type="predicted"/>
<feature type="compositionally biased region" description="Low complexity" evidence="1">
    <location>
        <begin position="50"/>
        <end position="69"/>
    </location>
</feature>
<dbReference type="AlphaFoldDB" id="A0A812V7W8"/>
<dbReference type="EMBL" id="CAJNDS010002801">
    <property type="protein sequence ID" value="CAE7603208.1"/>
    <property type="molecule type" value="Genomic_DNA"/>
</dbReference>
<keyword evidence="4" id="KW-1185">Reference proteome</keyword>
<evidence type="ECO:0000256" key="1">
    <source>
        <dbReference type="SAM" id="MobiDB-lite"/>
    </source>
</evidence>
<evidence type="ECO:0000313" key="4">
    <source>
        <dbReference type="Proteomes" id="UP000604046"/>
    </source>
</evidence>
<protein>
    <submittedName>
        <fullName evidence="3">CPK3 protein</fullName>
    </submittedName>
</protein>
<organism evidence="3 4">
    <name type="scientific">Symbiodinium natans</name>
    <dbReference type="NCBI Taxonomy" id="878477"/>
    <lineage>
        <taxon>Eukaryota</taxon>
        <taxon>Sar</taxon>
        <taxon>Alveolata</taxon>
        <taxon>Dinophyceae</taxon>
        <taxon>Suessiales</taxon>
        <taxon>Symbiodiniaceae</taxon>
        <taxon>Symbiodinium</taxon>
    </lineage>
</organism>
<sequence>MGRVYYYNRATGESTWSNPALAKAEARGTKEPGVGLIPGTKDPEEPKPAPISSPAAKAAAEPKTTTAAPKRVESVSDQPELSALIVFDDAAALGFADIARELLWSSGCAILLDRPCSLDAATLRLLLGCPVRGRAKPDSIEASLQLWLDHLKGQHHVFVVRRSGAVALLLQLCFGPELRRQPRKAASHGPLSSTWPFLHLEEDLRPWPPPLFPCLQSLLSVTPPSHLGGEEPDAAEARKPISAPVVAAACHSRAHAAAVVGRLARELLQSQEVVLVMRGSADESDFRAARKALTEAPLGFVELLCTTDPAVIGQIATSSRPSMSPPVLPIAALREGLGYSESNTAAWLCDKSSDGTPQGLARVALFSRVAGACEVQAFATLLRRTARGLAAEDDGFACALFEAYKALEQKGAILVWQPYDIDLTVTSLWPDAAAPRAPEQGVARVLVDRSLRLADPDFGMGRLLGTLPEGRPRTAMATWSADVVLSCGERGEFMVADRRLRSEVLEADGESVSALAMTQRALRLLFFTCACRGQGPEPFRFSVLQFPRNLAPEDTPWATVTIRDSVPWRSLHRHPEVYQPLPRLRAVKLSMAELKALRLEGAIVGEDLAGGQVSKGWQLCPGADLPTAVPTATFAAGLLGVDSDALKSPEDSEVPQGLAQLISRSKEESATLIFDTATPSELKVKVPTKRALTADLCFQARGEQDFLAESLEVPRRAHMQTEAMLLGASLARLAIQNEVAPLEWVDAATALGQAEQVLHGCSRSLQQLYCKEMPAWLKEPAPTKRPRCRTLCNEAVGDVVEAWRLLSSESPVVDLGEYFTDQFLSLSHGSLMSTQPSSYLSAEGPLLASQVLVNYSSGALPAVRIWGVLPVLSKPGRFAAQMWNMLRLDQSLRSFGQAFPALTDGFLHCYLKEAPGGASAAAVRLRLHSVLLLLELIELRREIIRLGVKDPYTQLPTEAALRESLRQEVLQAVAAYKSQSAPSQQGAKSEVAH</sequence>
<dbReference type="InterPro" id="IPR001202">
    <property type="entry name" value="WW_dom"/>
</dbReference>
<dbReference type="OrthoDB" id="419168at2759"/>
<dbReference type="CDD" id="cd00201">
    <property type="entry name" value="WW"/>
    <property type="match status" value="1"/>
</dbReference>